<protein>
    <recommendedName>
        <fullName evidence="6">7,8-dihydroneopterin aldolase</fullName>
        <ecNumber evidence="6">4.1.2.25</ecNumber>
    </recommendedName>
</protein>
<dbReference type="PANTHER" id="PTHR42844:SF1">
    <property type="entry name" value="DIHYDRONEOPTERIN ALDOLASE 1-RELATED"/>
    <property type="match status" value="1"/>
</dbReference>
<evidence type="ECO:0000259" key="7">
    <source>
        <dbReference type="SMART" id="SM00905"/>
    </source>
</evidence>
<comment type="similarity">
    <text evidence="3 6">Belongs to the DHNA family.</text>
</comment>
<evidence type="ECO:0000256" key="6">
    <source>
        <dbReference type="RuleBase" id="RU362079"/>
    </source>
</evidence>
<dbReference type="EC" id="4.1.2.25" evidence="6"/>
<keyword evidence="5 6" id="KW-0456">Lyase</keyword>
<comment type="pathway">
    <text evidence="2 6">Cofactor biosynthesis; tetrahydrofolate biosynthesis; 2-amino-4-hydroxy-6-hydroxymethyl-7,8-dihydropteridine diphosphate from 7,8-dihydroneopterin triphosphate: step 3/4.</text>
</comment>
<comment type="catalytic activity">
    <reaction evidence="1 6">
        <text>7,8-dihydroneopterin = 6-hydroxymethyl-7,8-dihydropterin + glycolaldehyde</text>
        <dbReference type="Rhea" id="RHEA:10540"/>
        <dbReference type="ChEBI" id="CHEBI:17001"/>
        <dbReference type="ChEBI" id="CHEBI:17071"/>
        <dbReference type="ChEBI" id="CHEBI:44841"/>
        <dbReference type="EC" id="4.1.2.25"/>
    </reaction>
</comment>
<sequence length="136" mass="15405">MAFFRTNVSLLNTFAIMGTIKVNNIKLYAYHGCLDEEAKIGSEYRVDLKVNANLQKSSETDDLADTVDYVHLNHIVKEEMAIRSKLLEEVAARILVRILKEIQLVKKVRISVAKINPPIGGNVEEVAIVLRKKRKD</sequence>
<dbReference type="STRING" id="1349785.GCA_000509405_02452"/>
<keyword evidence="4 6" id="KW-0289">Folate biosynthesis</keyword>
<dbReference type="SUPFAM" id="SSF55620">
    <property type="entry name" value="Tetrahydrobiopterin biosynthesis enzymes-like"/>
    <property type="match status" value="1"/>
</dbReference>
<dbReference type="GO" id="GO:0046656">
    <property type="term" value="P:folic acid biosynthetic process"/>
    <property type="evidence" value="ECO:0007669"/>
    <property type="project" value="UniProtKB-UniRule"/>
</dbReference>
<dbReference type="EMBL" id="LT634361">
    <property type="protein sequence ID" value="SFZ80111.1"/>
    <property type="molecule type" value="Genomic_DNA"/>
</dbReference>
<evidence type="ECO:0000256" key="5">
    <source>
        <dbReference type="ARBA" id="ARBA00023239"/>
    </source>
</evidence>
<keyword evidence="9" id="KW-1185">Reference proteome</keyword>
<dbReference type="GO" id="GO:0005737">
    <property type="term" value="C:cytoplasm"/>
    <property type="evidence" value="ECO:0007669"/>
    <property type="project" value="TreeGrafter"/>
</dbReference>
<dbReference type="GO" id="GO:0046654">
    <property type="term" value="P:tetrahydrofolate biosynthetic process"/>
    <property type="evidence" value="ECO:0007669"/>
    <property type="project" value="UniProtKB-UniRule"/>
</dbReference>
<accession>A0A2H1E6Y7</accession>
<comment type="function">
    <text evidence="6">Catalyzes the conversion of 7,8-dihydroneopterin to 6-hydroxymethyl-7,8-dihydropterin.</text>
</comment>
<name>A0A2H1E6Y7_9FLAO</name>
<reference evidence="8 9" key="1">
    <citation type="submission" date="2016-11" db="EMBL/GenBank/DDBJ databases">
        <authorList>
            <person name="Jaros S."/>
            <person name="Januszkiewicz K."/>
            <person name="Wedrychowicz H."/>
        </authorList>
    </citation>
    <scope>NUCLEOTIDE SEQUENCE [LARGE SCALE GENOMIC DNA]</scope>
    <source>
        <strain evidence="8">NCIMB 2154T</strain>
    </source>
</reference>
<dbReference type="PANTHER" id="PTHR42844">
    <property type="entry name" value="DIHYDRONEOPTERIN ALDOLASE 1-RELATED"/>
    <property type="match status" value="1"/>
</dbReference>
<dbReference type="InterPro" id="IPR006157">
    <property type="entry name" value="FolB_dom"/>
</dbReference>
<feature type="domain" description="Dihydroneopterin aldolase/epimerase" evidence="7">
    <location>
        <begin position="20"/>
        <end position="132"/>
    </location>
</feature>
<dbReference type="InterPro" id="IPR043133">
    <property type="entry name" value="GTP-CH-I_C/QueF"/>
</dbReference>
<evidence type="ECO:0000256" key="2">
    <source>
        <dbReference type="ARBA" id="ARBA00005013"/>
    </source>
</evidence>
<dbReference type="Pfam" id="PF02152">
    <property type="entry name" value="FolB"/>
    <property type="match status" value="1"/>
</dbReference>
<dbReference type="NCBIfam" id="TIGR00525">
    <property type="entry name" value="folB"/>
    <property type="match status" value="1"/>
</dbReference>
<evidence type="ECO:0000313" key="9">
    <source>
        <dbReference type="Proteomes" id="UP000231564"/>
    </source>
</evidence>
<gene>
    <name evidence="8" type="primary">folB</name>
    <name evidence="8" type="ORF">MARIT_0201</name>
</gene>
<dbReference type="GO" id="GO:0004150">
    <property type="term" value="F:dihydroneopterin aldolase activity"/>
    <property type="evidence" value="ECO:0007669"/>
    <property type="project" value="UniProtKB-UniRule"/>
</dbReference>
<dbReference type="InterPro" id="IPR006156">
    <property type="entry name" value="Dihydroneopterin_aldolase"/>
</dbReference>
<proteinExistence type="inferred from homology"/>
<evidence type="ECO:0000256" key="1">
    <source>
        <dbReference type="ARBA" id="ARBA00001353"/>
    </source>
</evidence>
<evidence type="ECO:0000313" key="8">
    <source>
        <dbReference type="EMBL" id="SFZ80111.1"/>
    </source>
</evidence>
<dbReference type="UniPathway" id="UPA00077">
    <property type="reaction ID" value="UER00154"/>
</dbReference>
<dbReference type="KEGG" id="tmar:MARIT_0201"/>
<evidence type="ECO:0000256" key="4">
    <source>
        <dbReference type="ARBA" id="ARBA00022909"/>
    </source>
</evidence>
<dbReference type="Proteomes" id="UP000231564">
    <property type="component" value="Chromosome MARIT"/>
</dbReference>
<dbReference type="NCBIfam" id="TIGR00526">
    <property type="entry name" value="folB_dom"/>
    <property type="match status" value="1"/>
</dbReference>
<dbReference type="Gene3D" id="3.30.1130.10">
    <property type="match status" value="1"/>
</dbReference>
<organism evidence="8 9">
    <name type="scientific">Tenacibaculum maritimum NCIMB 2154</name>
    <dbReference type="NCBI Taxonomy" id="1349785"/>
    <lineage>
        <taxon>Bacteria</taxon>
        <taxon>Pseudomonadati</taxon>
        <taxon>Bacteroidota</taxon>
        <taxon>Flavobacteriia</taxon>
        <taxon>Flavobacteriales</taxon>
        <taxon>Flavobacteriaceae</taxon>
        <taxon>Tenacibaculum</taxon>
    </lineage>
</organism>
<dbReference type="SMART" id="SM00905">
    <property type="entry name" value="FolB"/>
    <property type="match status" value="1"/>
</dbReference>
<dbReference type="AlphaFoldDB" id="A0A2H1E6Y7"/>
<evidence type="ECO:0000256" key="3">
    <source>
        <dbReference type="ARBA" id="ARBA00005708"/>
    </source>
</evidence>